<dbReference type="EMBL" id="FQVL01000002">
    <property type="protein sequence ID" value="SHE67091.1"/>
    <property type="molecule type" value="Genomic_DNA"/>
</dbReference>
<dbReference type="Gene3D" id="3.40.50.150">
    <property type="entry name" value="Vaccinia Virus protein VP39"/>
    <property type="match status" value="1"/>
</dbReference>
<reference evidence="2 3" key="1">
    <citation type="submission" date="2016-11" db="EMBL/GenBank/DDBJ databases">
        <authorList>
            <person name="Jaros S."/>
            <person name="Januszkiewicz K."/>
            <person name="Wedrychowicz H."/>
        </authorList>
    </citation>
    <scope>NUCLEOTIDE SEQUENCE [LARGE SCALE GENOMIC DNA]</scope>
    <source>
        <strain evidence="2 3">DSM 44666</strain>
    </source>
</reference>
<organism evidence="2 3">
    <name type="scientific">Seinonella peptonophila</name>
    <dbReference type="NCBI Taxonomy" id="112248"/>
    <lineage>
        <taxon>Bacteria</taxon>
        <taxon>Bacillati</taxon>
        <taxon>Bacillota</taxon>
        <taxon>Bacilli</taxon>
        <taxon>Bacillales</taxon>
        <taxon>Thermoactinomycetaceae</taxon>
        <taxon>Seinonella</taxon>
    </lineage>
</organism>
<proteinExistence type="predicted"/>
<name>A0A1M4VDN7_9BACL</name>
<dbReference type="SUPFAM" id="SSF53335">
    <property type="entry name" value="S-adenosyl-L-methionine-dependent methyltransferases"/>
    <property type="match status" value="1"/>
</dbReference>
<accession>A0A1M4VDN7</accession>
<dbReference type="GO" id="GO:0006352">
    <property type="term" value="P:DNA-templated transcription initiation"/>
    <property type="evidence" value="ECO:0007669"/>
    <property type="project" value="InterPro"/>
</dbReference>
<dbReference type="GO" id="GO:0016987">
    <property type="term" value="F:sigma factor activity"/>
    <property type="evidence" value="ECO:0007669"/>
    <property type="project" value="InterPro"/>
</dbReference>
<protein>
    <submittedName>
        <fullName evidence="2">N2,N2-dimethylguanosine tRNA methyltransferase</fullName>
    </submittedName>
</protein>
<dbReference type="GO" id="GO:0003677">
    <property type="term" value="F:DNA binding"/>
    <property type="evidence" value="ECO:0007669"/>
    <property type="project" value="InterPro"/>
</dbReference>
<dbReference type="STRING" id="112248.SAMN05444392_102311"/>
<dbReference type="InterPro" id="IPR029063">
    <property type="entry name" value="SAM-dependent_MTases_sf"/>
</dbReference>
<sequence>MKDVENKSYKEIAEVLNTTVSSVKHKYIRLHQSKNNDKHHHPIEKKEQINRVLSKDQQYRILETHAGNGNLTKLYLEFGEVVAHDIDQTKICRLEQIKNPNLKIMKCDSFKRIHHYIYEKQKFNVIDLDPYGYPSRFFPHIFQLIEEGYFFMTIPKIGVQQVNKIMIEHYRLFWGMDLSDKESYVQKIDAKMKDFALCYFRTLDLIDCVDLGRLYRLAYKVKKESAFNLFGYGGIRG</sequence>
<dbReference type="InterPro" id="IPR013249">
    <property type="entry name" value="RNA_pol_sigma70_r4_t2"/>
</dbReference>
<evidence type="ECO:0000313" key="3">
    <source>
        <dbReference type="Proteomes" id="UP000184476"/>
    </source>
</evidence>
<keyword evidence="2" id="KW-0808">Transferase</keyword>
<dbReference type="AlphaFoldDB" id="A0A1M4VDN7"/>
<dbReference type="GO" id="GO:0032259">
    <property type="term" value="P:methylation"/>
    <property type="evidence" value="ECO:0007669"/>
    <property type="project" value="UniProtKB-KW"/>
</dbReference>
<keyword evidence="2" id="KW-0489">Methyltransferase</keyword>
<dbReference type="Proteomes" id="UP000184476">
    <property type="component" value="Unassembled WGS sequence"/>
</dbReference>
<keyword evidence="3" id="KW-1185">Reference proteome</keyword>
<evidence type="ECO:0000259" key="1">
    <source>
        <dbReference type="Pfam" id="PF08281"/>
    </source>
</evidence>
<gene>
    <name evidence="2" type="ORF">SAMN05444392_102311</name>
</gene>
<dbReference type="GO" id="GO:0008168">
    <property type="term" value="F:methyltransferase activity"/>
    <property type="evidence" value="ECO:0007669"/>
    <property type="project" value="UniProtKB-KW"/>
</dbReference>
<dbReference type="Pfam" id="PF08281">
    <property type="entry name" value="Sigma70_r4_2"/>
    <property type="match status" value="1"/>
</dbReference>
<evidence type="ECO:0000313" key="2">
    <source>
        <dbReference type="EMBL" id="SHE67091.1"/>
    </source>
</evidence>
<feature type="domain" description="RNA polymerase sigma factor 70 region 4 type 2" evidence="1">
    <location>
        <begin position="1"/>
        <end position="26"/>
    </location>
</feature>